<dbReference type="CDD" id="cd20071">
    <property type="entry name" value="SET_SMYD"/>
    <property type="match status" value="1"/>
</dbReference>
<dbReference type="Gene3D" id="2.170.270.10">
    <property type="entry name" value="SET domain"/>
    <property type="match status" value="1"/>
</dbReference>
<dbReference type="InterPro" id="IPR053010">
    <property type="entry name" value="SET_SmydA-8"/>
</dbReference>
<evidence type="ECO:0000313" key="2">
    <source>
        <dbReference type="RefSeq" id="XP_070143677.1"/>
    </source>
</evidence>
<dbReference type="Gene3D" id="6.10.140.2220">
    <property type="match status" value="1"/>
</dbReference>
<protein>
    <submittedName>
        <fullName evidence="2">SET domain-containing protein SmydA-8 isoform X1</fullName>
    </submittedName>
</protein>
<dbReference type="GeneID" id="108077189"/>
<dbReference type="Gene3D" id="1.10.220.160">
    <property type="match status" value="1"/>
</dbReference>
<reference evidence="1" key="1">
    <citation type="submission" date="2025-05" db="UniProtKB">
        <authorList>
            <consortium name="RefSeq"/>
        </authorList>
    </citation>
    <scope>NUCLEOTIDE SEQUENCE [LARGE SCALE GENOMIC DNA]</scope>
    <source>
        <strain evidence="1">14028-0561.14</strain>
    </source>
</reference>
<reference evidence="2" key="2">
    <citation type="submission" date="2025-08" db="UniProtKB">
        <authorList>
            <consortium name="RefSeq"/>
        </authorList>
    </citation>
    <scope>IDENTIFICATION</scope>
    <source>
        <strain evidence="2">14028-0561.14</strain>
        <tissue evidence="2">Whole fly</tissue>
    </source>
</reference>
<dbReference type="Proteomes" id="UP001652661">
    <property type="component" value="Chromosome 2L"/>
</dbReference>
<dbReference type="PANTHER" id="PTHR46455">
    <property type="entry name" value="SET AND MYND DOMAIN CONTAINING, ARTHROPOD-SPECIFIC, MEMBER 4, ISOFORM A"/>
    <property type="match status" value="1"/>
</dbReference>
<dbReference type="RefSeq" id="XP_070143677.1">
    <property type="nucleotide sequence ID" value="XM_070287576.1"/>
</dbReference>
<organism evidence="1 2">
    <name type="scientific">Drosophila kikkawai</name>
    <name type="common">Fruit fly</name>
    <dbReference type="NCBI Taxonomy" id="30033"/>
    <lineage>
        <taxon>Eukaryota</taxon>
        <taxon>Metazoa</taxon>
        <taxon>Ecdysozoa</taxon>
        <taxon>Arthropoda</taxon>
        <taxon>Hexapoda</taxon>
        <taxon>Insecta</taxon>
        <taxon>Pterygota</taxon>
        <taxon>Neoptera</taxon>
        <taxon>Endopterygota</taxon>
        <taxon>Diptera</taxon>
        <taxon>Brachycera</taxon>
        <taxon>Muscomorpha</taxon>
        <taxon>Ephydroidea</taxon>
        <taxon>Drosophilidae</taxon>
        <taxon>Drosophila</taxon>
        <taxon>Sophophora</taxon>
    </lineage>
</organism>
<gene>
    <name evidence="2" type="primary">SmydA-3</name>
</gene>
<sequence>MLKARLEQDAVFGRCLATASSVRRGDLVLEELPFARGPKRDSGIVCLGCYQFLQFGEDGDSLDRCELCDWPLCGSCAGGDDATDHSDECEIFSAARVTFAGNVSDDGVCTQLDCITPLRVLLAKEANPARWDNEVAPMEHHEEERKQDADLWHADRVNIAQYLRGPCKLASRFSEELIMQVVGVLEVNAFEARTSRGYPLRCLYPYTGILAHNCVPNTSRSIYPSEGYKIRLRAMVDLEEGQPLHHSYTYTLDGSAQRQSHLRQGKYFDCQCDRCLDPTELGTHFSSLKCGQCTEGYQVPWQPTESDTSWNCSSCGACTSNPEVQAMLQSLQSEVNVVQALEMGPKRLEEAERLLRKYKSLLHPLHYIATGLRQLLIEMYGRVQGYEMVQLPDHQLERKAQLCREVLRVLNSFEPGLSRTRAMNLYEMHVPLVLLAKSGFIANKLKGGELRAPLVDAIDLLKECVEILEFEDQSSQEGVLCGVAKQALKQLSLSVEGLGSELD</sequence>
<name>A0ABM4GLT5_DROKI</name>
<proteinExistence type="predicted"/>
<accession>A0ABM4GLT5</accession>
<dbReference type="InterPro" id="IPR046341">
    <property type="entry name" value="SET_dom_sf"/>
</dbReference>
<keyword evidence="1" id="KW-1185">Reference proteome</keyword>
<dbReference type="PANTHER" id="PTHR46455:SF7">
    <property type="entry name" value="RE12806P"/>
    <property type="match status" value="1"/>
</dbReference>
<dbReference type="SUPFAM" id="SSF82199">
    <property type="entry name" value="SET domain"/>
    <property type="match status" value="1"/>
</dbReference>
<evidence type="ECO:0000313" key="1">
    <source>
        <dbReference type="Proteomes" id="UP001652661"/>
    </source>
</evidence>